<dbReference type="AlphaFoldDB" id="A0A7Z0EF11"/>
<feature type="domain" description="ABC3 transporter permease C-terminal" evidence="8">
    <location>
        <begin position="247"/>
        <end position="351"/>
    </location>
</feature>
<reference evidence="9 10" key="1">
    <citation type="submission" date="2020-07" db="EMBL/GenBank/DDBJ databases">
        <title>Sequencing the genomes of 1000 actinobacteria strains.</title>
        <authorList>
            <person name="Klenk H.-P."/>
        </authorList>
    </citation>
    <scope>NUCLEOTIDE SEQUENCE [LARGE SCALE GENOMIC DNA]</scope>
    <source>
        <strain evidence="9 10">LI1</strain>
    </source>
</reference>
<dbReference type="PANTHER" id="PTHR30572:SF4">
    <property type="entry name" value="ABC TRANSPORTER PERMEASE YTRF"/>
    <property type="match status" value="1"/>
</dbReference>
<dbReference type="InterPro" id="IPR003838">
    <property type="entry name" value="ABC3_permease_C"/>
</dbReference>
<keyword evidence="2" id="KW-1003">Cell membrane</keyword>
<evidence type="ECO:0000256" key="2">
    <source>
        <dbReference type="ARBA" id="ARBA00022475"/>
    </source>
</evidence>
<dbReference type="GO" id="GO:0005886">
    <property type="term" value="C:plasma membrane"/>
    <property type="evidence" value="ECO:0007669"/>
    <property type="project" value="UniProtKB-SubCell"/>
</dbReference>
<dbReference type="GO" id="GO:0022857">
    <property type="term" value="F:transmembrane transporter activity"/>
    <property type="evidence" value="ECO:0007669"/>
    <property type="project" value="TreeGrafter"/>
</dbReference>
<accession>A0A7Z0EF11</accession>
<name>A0A7Z0EF11_9MICO</name>
<dbReference type="EMBL" id="JACCFM010000001">
    <property type="protein sequence ID" value="NYJ19784.1"/>
    <property type="molecule type" value="Genomic_DNA"/>
</dbReference>
<evidence type="ECO:0000313" key="10">
    <source>
        <dbReference type="Proteomes" id="UP000537260"/>
    </source>
</evidence>
<comment type="caution">
    <text evidence="9">The sequence shown here is derived from an EMBL/GenBank/DDBJ whole genome shotgun (WGS) entry which is preliminary data.</text>
</comment>
<dbReference type="RefSeq" id="WP_343062512.1">
    <property type="nucleotide sequence ID" value="NZ_JACCFM010000001.1"/>
</dbReference>
<dbReference type="Proteomes" id="UP000537260">
    <property type="component" value="Unassembled WGS sequence"/>
</dbReference>
<dbReference type="Pfam" id="PF02687">
    <property type="entry name" value="FtsX"/>
    <property type="match status" value="1"/>
</dbReference>
<comment type="subcellular location">
    <subcellularLocation>
        <location evidence="1">Cell membrane</location>
        <topology evidence="1">Multi-pass membrane protein</topology>
    </subcellularLocation>
</comment>
<keyword evidence="3 7" id="KW-0812">Transmembrane</keyword>
<protein>
    <submittedName>
        <fullName evidence="9">Putative ABC transport system permease protein</fullName>
    </submittedName>
</protein>
<evidence type="ECO:0000256" key="4">
    <source>
        <dbReference type="ARBA" id="ARBA00022989"/>
    </source>
</evidence>
<evidence type="ECO:0000313" key="9">
    <source>
        <dbReference type="EMBL" id="NYJ19784.1"/>
    </source>
</evidence>
<keyword evidence="4 7" id="KW-1133">Transmembrane helix</keyword>
<keyword evidence="10" id="KW-1185">Reference proteome</keyword>
<evidence type="ECO:0000259" key="8">
    <source>
        <dbReference type="Pfam" id="PF02687"/>
    </source>
</evidence>
<evidence type="ECO:0000256" key="6">
    <source>
        <dbReference type="ARBA" id="ARBA00038076"/>
    </source>
</evidence>
<feature type="transmembrane region" description="Helical" evidence="7">
    <location>
        <begin position="287"/>
        <end position="313"/>
    </location>
</feature>
<organism evidence="9 10">
    <name type="scientific">Glaciibacter psychrotolerans</name>
    <dbReference type="NCBI Taxonomy" id="670054"/>
    <lineage>
        <taxon>Bacteria</taxon>
        <taxon>Bacillati</taxon>
        <taxon>Actinomycetota</taxon>
        <taxon>Actinomycetes</taxon>
        <taxon>Micrococcales</taxon>
        <taxon>Microbacteriaceae</taxon>
        <taxon>Glaciibacter</taxon>
    </lineage>
</organism>
<sequence length="360" mass="36832">MRESLATARAQPVASLVSVIMVAGMCATVLLTTGRTVGAEQSVVGSIDSAGTRSIVIRADPGAGLTAGVLDRIANLEGVEWAGAFGGALDVTNALVPDGTKVPVRLAWSSGLSELGVPAKQVIVNDTAWASPIALEQLGMPDKIGGLTSSAGASYAVAGEIRTPDYLAMLEPLVIVPQTRDTNADQTVSVLVVIANRPDLVAPVAQAVQSVLAVDDPTKVKITTSEELATLRALVQGQLGSFGRNLVIVVFALTAVLVAAILYGLVMLRRKDFGRRRALGASRGLIIALLLVQMAVLSIVGTAVGTGLAIASLRLTGDPLPGPAFLSALAVLAVAVGLLAALVPAIAASRRDPLKELRVP</sequence>
<proteinExistence type="inferred from homology"/>
<gene>
    <name evidence="9" type="ORF">HNR05_001575</name>
</gene>
<evidence type="ECO:0000256" key="1">
    <source>
        <dbReference type="ARBA" id="ARBA00004651"/>
    </source>
</evidence>
<evidence type="ECO:0000256" key="3">
    <source>
        <dbReference type="ARBA" id="ARBA00022692"/>
    </source>
</evidence>
<dbReference type="InterPro" id="IPR050250">
    <property type="entry name" value="Macrolide_Exporter_MacB"/>
</dbReference>
<keyword evidence="5 7" id="KW-0472">Membrane</keyword>
<evidence type="ECO:0000256" key="7">
    <source>
        <dbReference type="SAM" id="Phobius"/>
    </source>
</evidence>
<evidence type="ECO:0000256" key="5">
    <source>
        <dbReference type="ARBA" id="ARBA00023136"/>
    </source>
</evidence>
<dbReference type="PANTHER" id="PTHR30572">
    <property type="entry name" value="MEMBRANE COMPONENT OF TRANSPORTER-RELATED"/>
    <property type="match status" value="1"/>
</dbReference>
<feature type="transmembrane region" description="Helical" evidence="7">
    <location>
        <begin position="246"/>
        <end position="266"/>
    </location>
</feature>
<feature type="transmembrane region" description="Helical" evidence="7">
    <location>
        <begin position="325"/>
        <end position="348"/>
    </location>
</feature>
<comment type="similarity">
    <text evidence="6">Belongs to the ABC-4 integral membrane protein family.</text>
</comment>
<feature type="transmembrane region" description="Helical" evidence="7">
    <location>
        <begin position="12"/>
        <end position="31"/>
    </location>
</feature>